<gene>
    <name evidence="2" type="ORF">GCM10022402_07300</name>
</gene>
<dbReference type="Proteomes" id="UP001500908">
    <property type="component" value="Unassembled WGS sequence"/>
</dbReference>
<protein>
    <submittedName>
        <fullName evidence="2">Uncharacterized protein</fullName>
    </submittedName>
</protein>
<keyword evidence="3" id="KW-1185">Reference proteome</keyword>
<dbReference type="RefSeq" id="WP_344967214.1">
    <property type="nucleotide sequence ID" value="NZ_BAABDD010000002.1"/>
</dbReference>
<dbReference type="EMBL" id="BAABDD010000002">
    <property type="protein sequence ID" value="GAA3729129.1"/>
    <property type="molecule type" value="Genomic_DNA"/>
</dbReference>
<evidence type="ECO:0000313" key="2">
    <source>
        <dbReference type="EMBL" id="GAA3729129.1"/>
    </source>
</evidence>
<comment type="caution">
    <text evidence="2">The sequence shown here is derived from an EMBL/GenBank/DDBJ whole genome shotgun (WGS) entry which is preliminary data.</text>
</comment>
<evidence type="ECO:0000313" key="3">
    <source>
        <dbReference type="Proteomes" id="UP001500908"/>
    </source>
</evidence>
<evidence type="ECO:0000256" key="1">
    <source>
        <dbReference type="SAM" id="MobiDB-lite"/>
    </source>
</evidence>
<feature type="region of interest" description="Disordered" evidence="1">
    <location>
        <begin position="59"/>
        <end position="93"/>
    </location>
</feature>
<organism evidence="2 3">
    <name type="scientific">Salinactinospora qingdaonensis</name>
    <dbReference type="NCBI Taxonomy" id="702744"/>
    <lineage>
        <taxon>Bacteria</taxon>
        <taxon>Bacillati</taxon>
        <taxon>Actinomycetota</taxon>
        <taxon>Actinomycetes</taxon>
        <taxon>Streptosporangiales</taxon>
        <taxon>Nocardiopsidaceae</taxon>
        <taxon>Salinactinospora</taxon>
    </lineage>
</organism>
<accession>A0ABP7F0X1</accession>
<reference evidence="3" key="1">
    <citation type="journal article" date="2019" name="Int. J. Syst. Evol. Microbiol.">
        <title>The Global Catalogue of Microorganisms (GCM) 10K type strain sequencing project: providing services to taxonomists for standard genome sequencing and annotation.</title>
        <authorList>
            <consortium name="The Broad Institute Genomics Platform"/>
            <consortium name="The Broad Institute Genome Sequencing Center for Infectious Disease"/>
            <person name="Wu L."/>
            <person name="Ma J."/>
        </authorList>
    </citation>
    <scope>NUCLEOTIDE SEQUENCE [LARGE SCALE GENOMIC DNA]</scope>
    <source>
        <strain evidence="3">JCM 17137</strain>
    </source>
</reference>
<proteinExistence type="predicted"/>
<name>A0ABP7F0X1_9ACTN</name>
<sequence length="93" mass="10244">MTAGTWSTLVEPRPPSEPKFRLPATLIQVKTRESGTLPPWDVGFPPLCLLITPLPVGAAPVAATPPAPETARRGRRSRSERDFFRNSLHMSVR</sequence>